<dbReference type="AlphaFoldDB" id="A0A7J0E6C8"/>
<gene>
    <name evidence="2" type="ORF">Acr_02g0001450</name>
</gene>
<keyword evidence="3" id="KW-1185">Reference proteome</keyword>
<evidence type="ECO:0000313" key="2">
    <source>
        <dbReference type="EMBL" id="GFY81905.1"/>
    </source>
</evidence>
<evidence type="ECO:0000256" key="1">
    <source>
        <dbReference type="SAM" id="SignalP"/>
    </source>
</evidence>
<feature type="signal peptide" evidence="1">
    <location>
        <begin position="1"/>
        <end position="21"/>
    </location>
</feature>
<keyword evidence="1" id="KW-0732">Signal</keyword>
<dbReference type="Proteomes" id="UP000585474">
    <property type="component" value="Unassembled WGS sequence"/>
</dbReference>
<reference evidence="2 3" key="1">
    <citation type="submission" date="2019-07" db="EMBL/GenBank/DDBJ databases">
        <title>De Novo Assembly of kiwifruit Actinidia rufa.</title>
        <authorList>
            <person name="Sugita-Konishi S."/>
            <person name="Sato K."/>
            <person name="Mori E."/>
            <person name="Abe Y."/>
            <person name="Kisaki G."/>
            <person name="Hamano K."/>
            <person name="Suezawa K."/>
            <person name="Otani M."/>
            <person name="Fukuda T."/>
            <person name="Manabe T."/>
            <person name="Gomi K."/>
            <person name="Tabuchi M."/>
            <person name="Akimitsu K."/>
            <person name="Kataoka I."/>
        </authorList>
    </citation>
    <scope>NUCLEOTIDE SEQUENCE [LARGE SCALE GENOMIC DNA]</scope>
    <source>
        <strain evidence="3">cv. Fuchu</strain>
    </source>
</reference>
<dbReference type="EMBL" id="BJWL01000002">
    <property type="protein sequence ID" value="GFY81905.1"/>
    <property type="molecule type" value="Genomic_DNA"/>
</dbReference>
<comment type="caution">
    <text evidence="2">The sequence shown here is derived from an EMBL/GenBank/DDBJ whole genome shotgun (WGS) entry which is preliminary data.</text>
</comment>
<protein>
    <submittedName>
        <fullName evidence="2">Uncharacterized protein</fullName>
    </submittedName>
</protein>
<organism evidence="2 3">
    <name type="scientific">Actinidia rufa</name>
    <dbReference type="NCBI Taxonomy" id="165716"/>
    <lineage>
        <taxon>Eukaryota</taxon>
        <taxon>Viridiplantae</taxon>
        <taxon>Streptophyta</taxon>
        <taxon>Embryophyta</taxon>
        <taxon>Tracheophyta</taxon>
        <taxon>Spermatophyta</taxon>
        <taxon>Magnoliopsida</taxon>
        <taxon>eudicotyledons</taxon>
        <taxon>Gunneridae</taxon>
        <taxon>Pentapetalae</taxon>
        <taxon>asterids</taxon>
        <taxon>Ericales</taxon>
        <taxon>Actinidiaceae</taxon>
        <taxon>Actinidia</taxon>
    </lineage>
</organism>
<evidence type="ECO:0000313" key="3">
    <source>
        <dbReference type="Proteomes" id="UP000585474"/>
    </source>
</evidence>
<name>A0A7J0E6C8_9ERIC</name>
<sequence>MQGLGWAAWLAGLRLAGLDWAVQGWAAQAGWLWTGLHRLEWGRTAGAGLAAQCRGRAAWSGAGAAGGGAAWLLDRLGCVVAVCTTHGTGLHRAVLGCTVQGQGLLVVAVEAWAAGGGC</sequence>
<accession>A0A7J0E6C8</accession>
<proteinExistence type="predicted"/>
<feature type="chain" id="PRO_5029629821" evidence="1">
    <location>
        <begin position="22"/>
        <end position="118"/>
    </location>
</feature>